<keyword evidence="1" id="KW-1133">Transmembrane helix</keyword>
<evidence type="ECO:0000256" key="1">
    <source>
        <dbReference type="SAM" id="Phobius"/>
    </source>
</evidence>
<feature type="transmembrane region" description="Helical" evidence="1">
    <location>
        <begin position="21"/>
        <end position="42"/>
    </location>
</feature>
<keyword evidence="1" id="KW-0812">Transmembrane</keyword>
<keyword evidence="3" id="KW-1185">Reference proteome</keyword>
<organism evidence="2 3">
    <name type="scientific">Imperialibacter roseus</name>
    <dbReference type="NCBI Taxonomy" id="1324217"/>
    <lineage>
        <taxon>Bacteria</taxon>
        <taxon>Pseudomonadati</taxon>
        <taxon>Bacteroidota</taxon>
        <taxon>Cytophagia</taxon>
        <taxon>Cytophagales</taxon>
        <taxon>Flammeovirgaceae</taxon>
        <taxon>Imperialibacter</taxon>
    </lineage>
</organism>
<gene>
    <name evidence="2" type="ORF">RT717_13210</name>
</gene>
<dbReference type="RefSeq" id="WP_317492213.1">
    <property type="nucleotide sequence ID" value="NZ_CP136051.1"/>
</dbReference>
<accession>A0ABZ0IZN3</accession>
<keyword evidence="1" id="KW-0472">Membrane</keyword>
<protein>
    <submittedName>
        <fullName evidence="2">Uncharacterized protein</fullName>
    </submittedName>
</protein>
<dbReference type="Proteomes" id="UP001302349">
    <property type="component" value="Chromosome"/>
</dbReference>
<evidence type="ECO:0000313" key="3">
    <source>
        <dbReference type="Proteomes" id="UP001302349"/>
    </source>
</evidence>
<evidence type="ECO:0000313" key="2">
    <source>
        <dbReference type="EMBL" id="WOK09599.1"/>
    </source>
</evidence>
<sequence>MIEKKELREDEMDDAPFLGSWKAIYLFVMAFFAVLIGLFYWFTVTYQS</sequence>
<dbReference type="EMBL" id="CP136051">
    <property type="protein sequence ID" value="WOK09599.1"/>
    <property type="molecule type" value="Genomic_DNA"/>
</dbReference>
<proteinExistence type="predicted"/>
<reference evidence="2 3" key="1">
    <citation type="journal article" date="2023" name="Microbiol. Resour. Announc.">
        <title>Complete Genome Sequence of Imperialibacter roseus strain P4T.</title>
        <authorList>
            <person name="Tizabi D.R."/>
            <person name="Bachvaroff T."/>
            <person name="Hill R.T."/>
        </authorList>
    </citation>
    <scope>NUCLEOTIDE SEQUENCE [LARGE SCALE GENOMIC DNA]</scope>
    <source>
        <strain evidence="2 3">P4T</strain>
    </source>
</reference>
<name>A0ABZ0IZN3_9BACT</name>